<gene>
    <name evidence="6" type="primary">azoR</name>
    <name evidence="8" type="ORF">DS909_21500</name>
</gene>
<feature type="binding site" evidence="6">
    <location>
        <begin position="92"/>
        <end position="95"/>
    </location>
    <ligand>
        <name>FMN</name>
        <dbReference type="ChEBI" id="CHEBI:58210"/>
    </ligand>
</feature>
<dbReference type="EC" id="1.6.5.-" evidence="6"/>
<dbReference type="OrthoDB" id="9787136at2"/>
<comment type="subunit">
    <text evidence="6">Homodimer.</text>
</comment>
<keyword evidence="2 6" id="KW-0288">FMN</keyword>
<evidence type="ECO:0000313" key="9">
    <source>
        <dbReference type="Proteomes" id="UP000252706"/>
    </source>
</evidence>
<evidence type="ECO:0000256" key="2">
    <source>
        <dbReference type="ARBA" id="ARBA00022643"/>
    </source>
</evidence>
<feature type="domain" description="Flavodoxin-like fold" evidence="7">
    <location>
        <begin position="4"/>
        <end position="190"/>
    </location>
</feature>
<name>A0A366WK03_9RHOB</name>
<evidence type="ECO:0000256" key="3">
    <source>
        <dbReference type="ARBA" id="ARBA00023002"/>
    </source>
</evidence>
<dbReference type="SUPFAM" id="SSF52218">
    <property type="entry name" value="Flavoproteins"/>
    <property type="match status" value="1"/>
</dbReference>
<dbReference type="PANTHER" id="PTHR43741:SF2">
    <property type="entry name" value="FMN-DEPENDENT NADH:QUINONE OXIDOREDUCTASE"/>
    <property type="match status" value="1"/>
</dbReference>
<comment type="caution">
    <text evidence="6">Lacks conserved residue(s) required for the propagation of feature annotation.</text>
</comment>
<organism evidence="8 9">
    <name type="scientific">Phaeobacter gallaeciensis</name>
    <dbReference type="NCBI Taxonomy" id="60890"/>
    <lineage>
        <taxon>Bacteria</taxon>
        <taxon>Pseudomonadati</taxon>
        <taxon>Pseudomonadota</taxon>
        <taxon>Alphaproteobacteria</taxon>
        <taxon>Rhodobacterales</taxon>
        <taxon>Roseobacteraceae</taxon>
        <taxon>Phaeobacter</taxon>
    </lineage>
</organism>
<dbReference type="PANTHER" id="PTHR43741">
    <property type="entry name" value="FMN-DEPENDENT NADH-AZOREDUCTASE 1"/>
    <property type="match status" value="1"/>
</dbReference>
<dbReference type="InterPro" id="IPR003680">
    <property type="entry name" value="Flavodoxin_fold"/>
</dbReference>
<comment type="function">
    <text evidence="6">Quinone reductase that provides resistance to thiol-specific stress caused by electrophilic quinones.</text>
</comment>
<dbReference type="Proteomes" id="UP000252706">
    <property type="component" value="Unassembled WGS sequence"/>
</dbReference>
<dbReference type="HAMAP" id="MF_01216">
    <property type="entry name" value="Azoreductase_type1"/>
    <property type="match status" value="1"/>
</dbReference>
<keyword evidence="4 6" id="KW-0520">NAD</keyword>
<dbReference type="Gene3D" id="3.40.50.360">
    <property type="match status" value="1"/>
</dbReference>
<dbReference type="AlphaFoldDB" id="A0A366WK03"/>
<keyword evidence="1 6" id="KW-0285">Flavoprotein</keyword>
<reference evidence="8 9" key="1">
    <citation type="submission" date="2018-07" db="EMBL/GenBank/DDBJ databases">
        <title>Modular assembly of carbohydrate-degrading microbial communities in the ocean.</title>
        <authorList>
            <person name="Enke T.N."/>
            <person name="Datta M.S."/>
            <person name="Schwartzman J.A."/>
            <person name="Cermak N."/>
            <person name="Schmitz D.A."/>
            <person name="Barrere J."/>
            <person name="Cordero O.X."/>
        </authorList>
    </citation>
    <scope>NUCLEOTIDE SEQUENCE [LARGE SCALE GENOMIC DNA]</scope>
    <source>
        <strain evidence="8 9">C3M10</strain>
    </source>
</reference>
<keyword evidence="3 6" id="KW-0560">Oxidoreductase</keyword>
<comment type="catalytic activity">
    <reaction evidence="5">
        <text>N,N-dimethyl-1,4-phenylenediamine + anthranilate + 2 NAD(+) = 2-(4-dimethylaminophenyl)diazenylbenzoate + 2 NADH + 2 H(+)</text>
        <dbReference type="Rhea" id="RHEA:55872"/>
        <dbReference type="ChEBI" id="CHEBI:15378"/>
        <dbReference type="ChEBI" id="CHEBI:15783"/>
        <dbReference type="ChEBI" id="CHEBI:16567"/>
        <dbReference type="ChEBI" id="CHEBI:57540"/>
        <dbReference type="ChEBI" id="CHEBI:57945"/>
        <dbReference type="ChEBI" id="CHEBI:71579"/>
        <dbReference type="EC" id="1.7.1.17"/>
    </reaction>
    <physiologicalReaction direction="right-to-left" evidence="5">
        <dbReference type="Rhea" id="RHEA:55874"/>
    </physiologicalReaction>
</comment>
<dbReference type="Pfam" id="PF02525">
    <property type="entry name" value="Flavodoxin_2"/>
    <property type="match status" value="1"/>
</dbReference>
<dbReference type="GO" id="GO:0009055">
    <property type="term" value="F:electron transfer activity"/>
    <property type="evidence" value="ECO:0007669"/>
    <property type="project" value="UniProtKB-UniRule"/>
</dbReference>
<accession>A0A366WK03</accession>
<sequence length="193" mass="20752">MTRTILHIDTSARRQNSTTRDLTAQIVSHLAPSRIIRRDLATPLPLLTEDWVNANFTPVDQRDEVQRDLLSLSDALVNEIKQADTLVIGLPMYNFGAPASFKAWVDLIARAGVTFQYTAEGPQGLLTGKRVVVAIATGGVPVGSDYDHLSGYIRQIMGFIGLTDVEFISAEGMSTDPETALTAAKAAVAALAA</sequence>
<evidence type="ECO:0000256" key="5">
    <source>
        <dbReference type="ARBA" id="ARBA00048542"/>
    </source>
</evidence>
<evidence type="ECO:0000256" key="6">
    <source>
        <dbReference type="HAMAP-Rule" id="MF_01216"/>
    </source>
</evidence>
<dbReference type="EMBL" id="QOCE01000048">
    <property type="protein sequence ID" value="RBW50438.1"/>
    <property type="molecule type" value="Genomic_DNA"/>
</dbReference>
<dbReference type="InterPro" id="IPR029039">
    <property type="entry name" value="Flavoprotein-like_sf"/>
</dbReference>
<evidence type="ECO:0000256" key="1">
    <source>
        <dbReference type="ARBA" id="ARBA00022630"/>
    </source>
</evidence>
<comment type="function">
    <text evidence="6">Also exhibits azoreductase activity. Catalyzes the reductive cleavage of the azo bond in aromatic azo compounds to the corresponding amines.</text>
</comment>
<proteinExistence type="inferred from homology"/>
<comment type="cofactor">
    <cofactor evidence="6">
        <name>FMN</name>
        <dbReference type="ChEBI" id="CHEBI:58210"/>
    </cofactor>
    <text evidence="6">Binds 1 FMN per subunit.</text>
</comment>
<dbReference type="EC" id="1.7.1.17" evidence="6"/>
<feature type="binding site" evidence="6">
    <location>
        <position position="11"/>
    </location>
    <ligand>
        <name>FMN</name>
        <dbReference type="ChEBI" id="CHEBI:58210"/>
    </ligand>
</feature>
<dbReference type="GO" id="GO:0016652">
    <property type="term" value="F:oxidoreductase activity, acting on NAD(P)H as acceptor"/>
    <property type="evidence" value="ECO:0007669"/>
    <property type="project" value="UniProtKB-UniRule"/>
</dbReference>
<evidence type="ECO:0000313" key="8">
    <source>
        <dbReference type="EMBL" id="RBW50438.1"/>
    </source>
</evidence>
<protein>
    <recommendedName>
        <fullName evidence="6">FMN dependent NADH:quinone oxidoreductase</fullName>
        <ecNumber evidence="6">1.6.5.-</ecNumber>
    </recommendedName>
    <alternativeName>
        <fullName evidence="6">Azo-dye reductase</fullName>
    </alternativeName>
    <alternativeName>
        <fullName evidence="6">FMN-dependent NADH-azo compound oxidoreductase</fullName>
    </alternativeName>
    <alternativeName>
        <fullName evidence="6">FMN-dependent NADH-azoreductase</fullName>
        <ecNumber evidence="6">1.7.1.17</ecNumber>
    </alternativeName>
</protein>
<evidence type="ECO:0000259" key="7">
    <source>
        <dbReference type="Pfam" id="PF02525"/>
    </source>
</evidence>
<comment type="caution">
    <text evidence="8">The sequence shown here is derived from an EMBL/GenBank/DDBJ whole genome shotgun (WGS) entry which is preliminary data.</text>
</comment>
<comment type="catalytic activity">
    <reaction evidence="6">
        <text>2 a quinone + NADH + H(+) = 2 a 1,4-benzosemiquinone + NAD(+)</text>
        <dbReference type="Rhea" id="RHEA:65952"/>
        <dbReference type="ChEBI" id="CHEBI:15378"/>
        <dbReference type="ChEBI" id="CHEBI:57540"/>
        <dbReference type="ChEBI" id="CHEBI:57945"/>
        <dbReference type="ChEBI" id="CHEBI:132124"/>
        <dbReference type="ChEBI" id="CHEBI:134225"/>
    </reaction>
</comment>
<evidence type="ECO:0000256" key="4">
    <source>
        <dbReference type="ARBA" id="ARBA00023027"/>
    </source>
</evidence>
<dbReference type="InterPro" id="IPR023048">
    <property type="entry name" value="NADH:quinone_OxRdtase_FMN_depd"/>
</dbReference>
<dbReference type="GO" id="GO:0016655">
    <property type="term" value="F:oxidoreductase activity, acting on NAD(P)H, quinone or similar compound as acceptor"/>
    <property type="evidence" value="ECO:0007669"/>
    <property type="project" value="InterPro"/>
</dbReference>
<dbReference type="GO" id="GO:0010181">
    <property type="term" value="F:FMN binding"/>
    <property type="evidence" value="ECO:0007669"/>
    <property type="project" value="UniProtKB-UniRule"/>
</dbReference>
<comment type="similarity">
    <text evidence="6">Belongs to the azoreductase type 1 family.</text>
</comment>
<dbReference type="RefSeq" id="WP_113825645.1">
    <property type="nucleotide sequence ID" value="NZ_QOCE01000048.1"/>
</dbReference>
<dbReference type="InterPro" id="IPR050104">
    <property type="entry name" value="FMN-dep_NADH:Q_OxRdtase_AzoR1"/>
</dbReference>